<keyword evidence="5 13" id="KW-0349">Heme</keyword>
<protein>
    <recommendedName>
        <fullName evidence="17">Cytochrome P450</fullName>
    </recommendedName>
</protein>
<dbReference type="SUPFAM" id="SSF48264">
    <property type="entry name" value="Cytochrome P450"/>
    <property type="match status" value="1"/>
</dbReference>
<comment type="similarity">
    <text evidence="4 14">Belongs to the cytochrome P450 family.</text>
</comment>
<dbReference type="PRINTS" id="PR00463">
    <property type="entry name" value="EP450I"/>
</dbReference>
<dbReference type="GO" id="GO:0004497">
    <property type="term" value="F:monooxygenase activity"/>
    <property type="evidence" value="ECO:0007669"/>
    <property type="project" value="UniProtKB-KW"/>
</dbReference>
<keyword evidence="6 13" id="KW-0479">Metal-binding</keyword>
<keyword evidence="11 14" id="KW-0503">Monooxygenase</keyword>
<accession>A0A7R9MAE1</accession>
<evidence type="ECO:0000256" key="2">
    <source>
        <dbReference type="ARBA" id="ARBA00004174"/>
    </source>
</evidence>
<keyword evidence="12" id="KW-0472">Membrane</keyword>
<keyword evidence="9 14" id="KW-0560">Oxidoreductase</keyword>
<dbReference type="CDD" id="cd11055">
    <property type="entry name" value="CYP3A-like"/>
    <property type="match status" value="1"/>
</dbReference>
<dbReference type="EMBL" id="CAJPVJ010011187">
    <property type="protein sequence ID" value="CAG2173661.1"/>
    <property type="molecule type" value="Genomic_DNA"/>
</dbReference>
<evidence type="ECO:0000256" key="4">
    <source>
        <dbReference type="ARBA" id="ARBA00010617"/>
    </source>
</evidence>
<feature type="binding site" description="axial binding residue" evidence="13">
    <location>
        <position position="416"/>
    </location>
    <ligand>
        <name>heme</name>
        <dbReference type="ChEBI" id="CHEBI:30413"/>
    </ligand>
    <ligandPart>
        <name>Fe</name>
        <dbReference type="ChEBI" id="CHEBI:18248"/>
    </ligandPart>
</feature>
<dbReference type="PANTHER" id="PTHR24292">
    <property type="entry name" value="CYTOCHROME P450"/>
    <property type="match status" value="1"/>
</dbReference>
<keyword evidence="8" id="KW-0492">Microsome</keyword>
<dbReference type="Pfam" id="PF00067">
    <property type="entry name" value="p450"/>
    <property type="match status" value="2"/>
</dbReference>
<organism evidence="15">
    <name type="scientific">Oppiella nova</name>
    <dbReference type="NCBI Taxonomy" id="334625"/>
    <lineage>
        <taxon>Eukaryota</taxon>
        <taxon>Metazoa</taxon>
        <taxon>Ecdysozoa</taxon>
        <taxon>Arthropoda</taxon>
        <taxon>Chelicerata</taxon>
        <taxon>Arachnida</taxon>
        <taxon>Acari</taxon>
        <taxon>Acariformes</taxon>
        <taxon>Sarcoptiformes</taxon>
        <taxon>Oribatida</taxon>
        <taxon>Brachypylina</taxon>
        <taxon>Oppioidea</taxon>
        <taxon>Oppiidae</taxon>
        <taxon>Oppiella</taxon>
    </lineage>
</organism>
<evidence type="ECO:0000256" key="10">
    <source>
        <dbReference type="ARBA" id="ARBA00023004"/>
    </source>
</evidence>
<dbReference type="PANTHER" id="PTHR24292:SF102">
    <property type="entry name" value="CYTOCHROME P450 FAMILY-RELATED"/>
    <property type="match status" value="1"/>
</dbReference>
<gene>
    <name evidence="15" type="ORF">ONB1V03_LOCUS13110</name>
</gene>
<sequence>MLWLILCAITVTLIAYLYRQRVRHMSILERNGIHGPKPSLIWGNMFEFLEGRSVDRDANWIKQYGKIMGYYFGFRPTVLIADPDLAKNIQIKDFQHFVDRPHGTTKNGINADSREKSMLTRLIGKRWKEVRSVLTPTFSASKLKTMSPIMEDTINNMMNIIDKKSKTEEEFDIYDMFQNLTTDVIGRTAFGVQSNVQNEENNKFLNAAKALFNMKFNRWIFLMSSMSYERMTASNDRDIQVNAQKGVKNGTNGVKHSKSDISLTDIEIIANSVLFYEAGYETTSTALGFMGHILVNYPEVQEKIREEVRELYESDGKLDINTVNKLDFMECVLNETMRLYPPVITFVSRECLQDYKYKDITIPKGSAVRFATHYLHHDPDYWPSPEKFDPFRFSPERKHEIHPSSWQPFGSGPRNCIGMRFALFEAKLALAKILMKYRLEPGPNTEIGELSTECKAVTYTPKNGVYVKAVKI</sequence>
<dbReference type="InterPro" id="IPR002401">
    <property type="entry name" value="Cyt_P450_E_grp-I"/>
</dbReference>
<dbReference type="GO" id="GO:0005506">
    <property type="term" value="F:iron ion binding"/>
    <property type="evidence" value="ECO:0007669"/>
    <property type="project" value="InterPro"/>
</dbReference>
<keyword evidence="16" id="KW-1185">Reference proteome</keyword>
<dbReference type="OrthoDB" id="8251073at2759"/>
<evidence type="ECO:0000256" key="8">
    <source>
        <dbReference type="ARBA" id="ARBA00022848"/>
    </source>
</evidence>
<evidence type="ECO:0000256" key="7">
    <source>
        <dbReference type="ARBA" id="ARBA00022824"/>
    </source>
</evidence>
<evidence type="ECO:0008006" key="17">
    <source>
        <dbReference type="Google" id="ProtNLM"/>
    </source>
</evidence>
<reference evidence="15" key="1">
    <citation type="submission" date="2020-11" db="EMBL/GenBank/DDBJ databases">
        <authorList>
            <person name="Tran Van P."/>
        </authorList>
    </citation>
    <scope>NUCLEOTIDE SEQUENCE</scope>
</reference>
<dbReference type="InterPro" id="IPR017972">
    <property type="entry name" value="Cyt_P450_CS"/>
</dbReference>
<dbReference type="InterPro" id="IPR050476">
    <property type="entry name" value="Insect_CytP450_Detox"/>
</dbReference>
<dbReference type="EMBL" id="OC926012">
    <property type="protein sequence ID" value="CAD7656474.1"/>
    <property type="molecule type" value="Genomic_DNA"/>
</dbReference>
<dbReference type="GO" id="GO:0005789">
    <property type="term" value="C:endoplasmic reticulum membrane"/>
    <property type="evidence" value="ECO:0007669"/>
    <property type="project" value="UniProtKB-SubCell"/>
</dbReference>
<dbReference type="Gene3D" id="1.10.630.10">
    <property type="entry name" value="Cytochrome P450"/>
    <property type="match status" value="1"/>
</dbReference>
<dbReference type="GO" id="GO:0020037">
    <property type="term" value="F:heme binding"/>
    <property type="evidence" value="ECO:0007669"/>
    <property type="project" value="InterPro"/>
</dbReference>
<dbReference type="AlphaFoldDB" id="A0A7R9MAE1"/>
<name>A0A7R9MAE1_9ACAR</name>
<keyword evidence="10 13" id="KW-0408">Iron</keyword>
<dbReference type="Proteomes" id="UP000728032">
    <property type="component" value="Unassembled WGS sequence"/>
</dbReference>
<keyword evidence="7" id="KW-0256">Endoplasmic reticulum</keyword>
<dbReference type="PRINTS" id="PR00385">
    <property type="entry name" value="P450"/>
</dbReference>
<evidence type="ECO:0000256" key="12">
    <source>
        <dbReference type="ARBA" id="ARBA00023136"/>
    </source>
</evidence>
<evidence type="ECO:0000313" key="15">
    <source>
        <dbReference type="EMBL" id="CAD7656474.1"/>
    </source>
</evidence>
<evidence type="ECO:0000313" key="16">
    <source>
        <dbReference type="Proteomes" id="UP000728032"/>
    </source>
</evidence>
<evidence type="ECO:0000256" key="9">
    <source>
        <dbReference type="ARBA" id="ARBA00023002"/>
    </source>
</evidence>
<proteinExistence type="inferred from homology"/>
<evidence type="ECO:0000256" key="14">
    <source>
        <dbReference type="RuleBase" id="RU000461"/>
    </source>
</evidence>
<evidence type="ECO:0000256" key="13">
    <source>
        <dbReference type="PIRSR" id="PIRSR602401-1"/>
    </source>
</evidence>
<evidence type="ECO:0000256" key="6">
    <source>
        <dbReference type="ARBA" id="ARBA00022723"/>
    </source>
</evidence>
<evidence type="ECO:0000256" key="1">
    <source>
        <dbReference type="ARBA" id="ARBA00001971"/>
    </source>
</evidence>
<evidence type="ECO:0000256" key="11">
    <source>
        <dbReference type="ARBA" id="ARBA00023033"/>
    </source>
</evidence>
<evidence type="ECO:0000256" key="3">
    <source>
        <dbReference type="ARBA" id="ARBA00004406"/>
    </source>
</evidence>
<comment type="subcellular location">
    <subcellularLocation>
        <location evidence="3">Endoplasmic reticulum membrane</location>
        <topology evidence="3">Peripheral membrane protein</topology>
    </subcellularLocation>
    <subcellularLocation>
        <location evidence="2">Microsome membrane</location>
        <topology evidence="2">Peripheral membrane protein</topology>
    </subcellularLocation>
</comment>
<dbReference type="PROSITE" id="PS00086">
    <property type="entry name" value="CYTOCHROME_P450"/>
    <property type="match status" value="1"/>
</dbReference>
<dbReference type="InterPro" id="IPR036396">
    <property type="entry name" value="Cyt_P450_sf"/>
</dbReference>
<evidence type="ECO:0000256" key="5">
    <source>
        <dbReference type="ARBA" id="ARBA00022617"/>
    </source>
</evidence>
<dbReference type="GO" id="GO:0016705">
    <property type="term" value="F:oxidoreductase activity, acting on paired donors, with incorporation or reduction of molecular oxygen"/>
    <property type="evidence" value="ECO:0007669"/>
    <property type="project" value="InterPro"/>
</dbReference>
<comment type="cofactor">
    <cofactor evidence="1 13">
        <name>heme</name>
        <dbReference type="ChEBI" id="CHEBI:30413"/>
    </cofactor>
</comment>
<dbReference type="InterPro" id="IPR001128">
    <property type="entry name" value="Cyt_P450"/>
</dbReference>